<dbReference type="Gene3D" id="2.130.10.10">
    <property type="entry name" value="YVTN repeat-like/Quinoprotein amine dehydrogenase"/>
    <property type="match status" value="1"/>
</dbReference>
<dbReference type="AlphaFoldDB" id="X0RZB9"/>
<dbReference type="PANTHER" id="PTHR35580">
    <property type="entry name" value="CELL SURFACE GLYCOPROTEIN (S-LAYER PROTEIN)-LIKE PROTEIN"/>
    <property type="match status" value="1"/>
</dbReference>
<sequence length="256" mass="28612">MDSNDDIYLVVKKRSEKELNSTFKGVFLLKYSQKGDQLWSKQLDPRISHISGLTADDQGNIYVFGIADNTHEQEAKGKNDVVIAKYDQTGTQQWIWQLGTPKHDVCTGLDFDADENMYISGYTYGDFAKPNQGEADMFIAAYDKDRSLLWRDQIGTGTDDRGGSIRLGDDNDVYVCGTTSGNLARKNNGLADFFVARYQRTGKRLWLHQFGTNAFDSGAGMEIGELGHLYLTCRTNGNVGTRSPQRRDSDSCLVSI</sequence>
<evidence type="ECO:0008006" key="2">
    <source>
        <dbReference type="Google" id="ProtNLM"/>
    </source>
</evidence>
<comment type="caution">
    <text evidence="1">The sequence shown here is derived from an EMBL/GenBank/DDBJ whole genome shotgun (WGS) entry which is preliminary data.</text>
</comment>
<accession>X0RZB9</accession>
<name>X0RZB9_9ZZZZ</name>
<dbReference type="InterPro" id="IPR010620">
    <property type="entry name" value="SBBP_repeat"/>
</dbReference>
<dbReference type="PANTHER" id="PTHR35580:SF1">
    <property type="entry name" value="PHYTASE-LIKE DOMAIN-CONTAINING PROTEIN"/>
    <property type="match status" value="1"/>
</dbReference>
<dbReference type="Pfam" id="PF06739">
    <property type="entry name" value="SBBP"/>
    <property type="match status" value="1"/>
</dbReference>
<gene>
    <name evidence="1" type="ORF">S01H1_15544</name>
</gene>
<proteinExistence type="predicted"/>
<dbReference type="InterPro" id="IPR052918">
    <property type="entry name" value="Motility_Chemotaxis_Reg"/>
</dbReference>
<feature type="non-terminal residue" evidence="1">
    <location>
        <position position="256"/>
    </location>
</feature>
<dbReference type="SUPFAM" id="SSF101898">
    <property type="entry name" value="NHL repeat"/>
    <property type="match status" value="1"/>
</dbReference>
<organism evidence="1">
    <name type="scientific">marine sediment metagenome</name>
    <dbReference type="NCBI Taxonomy" id="412755"/>
    <lineage>
        <taxon>unclassified sequences</taxon>
        <taxon>metagenomes</taxon>
        <taxon>ecological metagenomes</taxon>
    </lineage>
</organism>
<evidence type="ECO:0000313" key="1">
    <source>
        <dbReference type="EMBL" id="GAF74169.1"/>
    </source>
</evidence>
<reference evidence="1" key="1">
    <citation type="journal article" date="2014" name="Front. Microbiol.">
        <title>High frequency of phylogenetically diverse reductive dehalogenase-homologous genes in deep subseafloor sedimentary metagenomes.</title>
        <authorList>
            <person name="Kawai M."/>
            <person name="Futagami T."/>
            <person name="Toyoda A."/>
            <person name="Takaki Y."/>
            <person name="Nishi S."/>
            <person name="Hori S."/>
            <person name="Arai W."/>
            <person name="Tsubouchi T."/>
            <person name="Morono Y."/>
            <person name="Uchiyama I."/>
            <person name="Ito T."/>
            <person name="Fujiyama A."/>
            <person name="Inagaki F."/>
            <person name="Takami H."/>
        </authorList>
    </citation>
    <scope>NUCLEOTIDE SEQUENCE</scope>
    <source>
        <strain evidence="1">Expedition CK06-06</strain>
    </source>
</reference>
<dbReference type="EMBL" id="BARS01008114">
    <property type="protein sequence ID" value="GAF74169.1"/>
    <property type="molecule type" value="Genomic_DNA"/>
</dbReference>
<dbReference type="InterPro" id="IPR015943">
    <property type="entry name" value="WD40/YVTN_repeat-like_dom_sf"/>
</dbReference>
<protein>
    <recommendedName>
        <fullName evidence="2">Beta-propeller repeat protein</fullName>
    </recommendedName>
</protein>